<keyword evidence="7 9" id="KW-0456">Lyase</keyword>
<dbReference type="InterPro" id="IPR010084">
    <property type="entry name" value="FabZ"/>
</dbReference>
<dbReference type="GO" id="GO:0016020">
    <property type="term" value="C:membrane"/>
    <property type="evidence" value="ECO:0007669"/>
    <property type="project" value="GOC"/>
</dbReference>
<dbReference type="EC" id="4.2.1.59" evidence="9"/>
<dbReference type="Gene3D" id="3.10.129.10">
    <property type="entry name" value="Hotdog Thioesterase"/>
    <property type="match status" value="1"/>
</dbReference>
<dbReference type="PANTHER" id="PTHR30272">
    <property type="entry name" value="3-HYDROXYACYL-[ACYL-CARRIER-PROTEIN] DEHYDRATASE"/>
    <property type="match status" value="1"/>
</dbReference>
<comment type="subcellular location">
    <subcellularLocation>
        <location evidence="1 9">Cytoplasm</location>
    </subcellularLocation>
</comment>
<gene>
    <name evidence="9 10" type="primary">fabZ</name>
    <name evidence="10" type="ORF">CEV31_2587</name>
</gene>
<dbReference type="InterPro" id="IPR029069">
    <property type="entry name" value="HotDog_dom_sf"/>
</dbReference>
<evidence type="ECO:0000256" key="6">
    <source>
        <dbReference type="ARBA" id="ARBA00023098"/>
    </source>
</evidence>
<name>A0A256FWM1_9HYPH</name>
<dbReference type="Proteomes" id="UP000215590">
    <property type="component" value="Unassembled WGS sequence"/>
</dbReference>
<keyword evidence="11" id="KW-1185">Reference proteome</keyword>
<evidence type="ECO:0000256" key="5">
    <source>
        <dbReference type="ARBA" id="ARBA00022556"/>
    </source>
</evidence>
<evidence type="ECO:0000256" key="1">
    <source>
        <dbReference type="ARBA" id="ARBA00004496"/>
    </source>
</evidence>
<evidence type="ECO:0000256" key="3">
    <source>
        <dbReference type="ARBA" id="ARBA00022490"/>
    </source>
</evidence>
<protein>
    <recommendedName>
        <fullName evidence="9">3-hydroxyacyl-[acyl-carrier-protein] dehydratase FabZ</fullName>
        <ecNumber evidence="9">4.2.1.59</ecNumber>
    </recommendedName>
    <alternativeName>
        <fullName evidence="9">(3R)-hydroxymyristoyl-[acyl-carrier-protein] dehydratase</fullName>
        <shortName evidence="9">(3R)-hydroxymyristoyl-ACP dehydrase</shortName>
    </alternativeName>
    <alternativeName>
        <fullName evidence="9">Beta-hydroxyacyl-ACP dehydratase</fullName>
    </alternativeName>
</protein>
<organism evidence="10 11">
    <name type="scientific">Brucella thiophenivorans</name>
    <dbReference type="NCBI Taxonomy" id="571255"/>
    <lineage>
        <taxon>Bacteria</taxon>
        <taxon>Pseudomonadati</taxon>
        <taxon>Pseudomonadota</taxon>
        <taxon>Alphaproteobacteria</taxon>
        <taxon>Hyphomicrobiales</taxon>
        <taxon>Brucellaceae</taxon>
        <taxon>Brucella/Ochrobactrum group</taxon>
        <taxon>Brucella</taxon>
    </lineage>
</organism>
<comment type="catalytic activity">
    <reaction evidence="9">
        <text>a (3R)-hydroxyacyl-[ACP] = a (2E)-enoyl-[ACP] + H2O</text>
        <dbReference type="Rhea" id="RHEA:13097"/>
        <dbReference type="Rhea" id="RHEA-COMP:9925"/>
        <dbReference type="Rhea" id="RHEA-COMP:9945"/>
        <dbReference type="ChEBI" id="CHEBI:15377"/>
        <dbReference type="ChEBI" id="CHEBI:78784"/>
        <dbReference type="ChEBI" id="CHEBI:78827"/>
        <dbReference type="EC" id="4.2.1.59"/>
    </reaction>
</comment>
<dbReference type="EMBL" id="NNRJ01000019">
    <property type="protein sequence ID" value="OYR19239.1"/>
    <property type="molecule type" value="Genomic_DNA"/>
</dbReference>
<evidence type="ECO:0000313" key="10">
    <source>
        <dbReference type="EMBL" id="OYR19239.1"/>
    </source>
</evidence>
<dbReference type="PANTHER" id="PTHR30272:SF1">
    <property type="entry name" value="3-HYDROXYACYL-[ACYL-CARRIER-PROTEIN] DEHYDRATASE"/>
    <property type="match status" value="1"/>
</dbReference>
<dbReference type="FunFam" id="3.10.129.10:FF:000001">
    <property type="entry name" value="3-hydroxyacyl-[acyl-carrier-protein] dehydratase FabZ"/>
    <property type="match status" value="1"/>
</dbReference>
<feature type="active site" evidence="9">
    <location>
        <position position="57"/>
    </location>
</feature>
<dbReference type="GO" id="GO:0019171">
    <property type="term" value="F:(3R)-hydroxyacyl-[acyl-carrier-protein] dehydratase activity"/>
    <property type="evidence" value="ECO:0007669"/>
    <property type="project" value="UniProtKB-EC"/>
</dbReference>
<comment type="caution">
    <text evidence="10">The sequence shown here is derived from an EMBL/GenBank/DDBJ whole genome shotgun (WGS) entry which is preliminary data.</text>
</comment>
<keyword evidence="5 9" id="KW-0441">Lipid A biosynthesis</keyword>
<keyword evidence="3 9" id="KW-0963">Cytoplasm</keyword>
<dbReference type="HAMAP" id="MF_00406">
    <property type="entry name" value="FabZ"/>
    <property type="match status" value="1"/>
</dbReference>
<evidence type="ECO:0000256" key="7">
    <source>
        <dbReference type="ARBA" id="ARBA00023239"/>
    </source>
</evidence>
<keyword evidence="4 9" id="KW-0444">Lipid biosynthesis</keyword>
<evidence type="ECO:0000256" key="2">
    <source>
        <dbReference type="ARBA" id="ARBA00009174"/>
    </source>
</evidence>
<comment type="function">
    <text evidence="8 9">Involved in unsaturated fatty acids biosynthesis. Catalyzes the dehydration of short chain beta-hydroxyacyl-ACPs and long chain saturated and unsaturated beta-hydroxyacyl-ACPs.</text>
</comment>
<evidence type="ECO:0000256" key="9">
    <source>
        <dbReference type="HAMAP-Rule" id="MF_00406"/>
    </source>
</evidence>
<dbReference type="NCBIfam" id="TIGR01750">
    <property type="entry name" value="fabZ"/>
    <property type="match status" value="1"/>
</dbReference>
<sequence>MSDANLKLETADIQTILRALPHRYPFLLIDRIIDIDGDQSATGIKNVTMNEPHFTGHFPDKPIMPGVLIIEAMAQTAGAITVLKNGSDKPSLVYFMTIDKAKFRRPVVPGDQLHLHVKKIKQRGNISKFECVAQVDGVKVAEAEVAAMVGVAEEKA</sequence>
<accession>A0A256FWM1</accession>
<proteinExistence type="inferred from homology"/>
<evidence type="ECO:0000313" key="11">
    <source>
        <dbReference type="Proteomes" id="UP000215590"/>
    </source>
</evidence>
<dbReference type="GO" id="GO:0006633">
    <property type="term" value="P:fatty acid biosynthetic process"/>
    <property type="evidence" value="ECO:0007669"/>
    <property type="project" value="UniProtKB-UniRule"/>
</dbReference>
<dbReference type="GO" id="GO:0005737">
    <property type="term" value="C:cytoplasm"/>
    <property type="evidence" value="ECO:0007669"/>
    <property type="project" value="UniProtKB-SubCell"/>
</dbReference>
<dbReference type="CDD" id="cd01288">
    <property type="entry name" value="FabZ"/>
    <property type="match status" value="1"/>
</dbReference>
<evidence type="ECO:0000256" key="4">
    <source>
        <dbReference type="ARBA" id="ARBA00022516"/>
    </source>
</evidence>
<evidence type="ECO:0000256" key="8">
    <source>
        <dbReference type="ARBA" id="ARBA00025049"/>
    </source>
</evidence>
<dbReference type="InterPro" id="IPR013114">
    <property type="entry name" value="FabA_FabZ"/>
</dbReference>
<dbReference type="NCBIfam" id="NF000582">
    <property type="entry name" value="PRK00006.1"/>
    <property type="match status" value="1"/>
</dbReference>
<dbReference type="OrthoDB" id="9772788at2"/>
<dbReference type="Pfam" id="PF07977">
    <property type="entry name" value="FabA"/>
    <property type="match status" value="1"/>
</dbReference>
<keyword evidence="6 9" id="KW-0443">Lipid metabolism</keyword>
<dbReference type="GO" id="GO:0009245">
    <property type="term" value="P:lipid A biosynthetic process"/>
    <property type="evidence" value="ECO:0007669"/>
    <property type="project" value="UniProtKB-UniRule"/>
</dbReference>
<comment type="similarity">
    <text evidence="2 9">Belongs to the thioester dehydratase family. FabZ subfamily.</text>
</comment>
<dbReference type="RefSeq" id="WP_094507256.1">
    <property type="nucleotide sequence ID" value="NZ_JBHEEK010000002.1"/>
</dbReference>
<dbReference type="AlphaFoldDB" id="A0A256FWM1"/>
<reference evidence="10 11" key="1">
    <citation type="submission" date="2017-07" db="EMBL/GenBank/DDBJ databases">
        <title>Phylogenetic study on the rhizospheric bacterium Ochrobactrum sp. A44.</title>
        <authorList>
            <person name="Krzyzanowska D.M."/>
            <person name="Ossowicki A."/>
            <person name="Rajewska M."/>
            <person name="Maciag T."/>
            <person name="Kaczynski Z."/>
            <person name="Czerwicka M."/>
            <person name="Jafra S."/>
        </authorList>
    </citation>
    <scope>NUCLEOTIDE SEQUENCE [LARGE SCALE GENOMIC DNA]</scope>
    <source>
        <strain evidence="10 11">DSM 7216</strain>
    </source>
</reference>
<dbReference type="SUPFAM" id="SSF54637">
    <property type="entry name" value="Thioesterase/thiol ester dehydrase-isomerase"/>
    <property type="match status" value="1"/>
</dbReference>